<evidence type="ECO:0000313" key="4">
    <source>
        <dbReference type="Proteomes" id="UP000315750"/>
    </source>
</evidence>
<name>A0A518AVK9_9BACT</name>
<dbReference type="KEGG" id="amuc:Pan181_49830"/>
<sequence precursor="true">MPGKPVLRIALAVWLLAGIAQGQTPTPASDADDLAAIVEQQAIQIRQLQERLDRWESIYEPDLSTEPGCEAPLTIRRLPVLTEQSTAPSCQAIDDSASHRLLHFQTEYDDGLVIRPYDPAKHPFELKINGWIQFRHHGFSRDVSSWTSMAGNTHSIRNRNAFDIERGRLVFSGYAKDPRLTYFLQLDGDTDGGHAVDFFDYWWAWDFSDDFQIQFGKRKVTASRQWLLGARSTRLTERPMACDFFRPDRTLGIFANGKFGETGRYELMVGNGYSTSNLPDSATDNNLTFAATSYFDIGGKYGSQIVDFQPSDDPVARLGHSMVYSPITEGTNGLPLGEADFTRLTDGTQLTANGALAPGVTVSAYKIYLYSVDFAAKYRGWSFNSEVYLRWIEQLEANGALPTYNLYQHGYFVEGGHFVIPRTLEWNVRYSQINGRFGNSGEVAVGLNWFPRKSTDMKLSIDFTNVVSSALQNTSSDILVGDDGRLIRAQIQTEF</sequence>
<reference evidence="3 4" key="1">
    <citation type="submission" date="2019-02" db="EMBL/GenBank/DDBJ databases">
        <title>Deep-cultivation of Planctomycetes and their phenomic and genomic characterization uncovers novel biology.</title>
        <authorList>
            <person name="Wiegand S."/>
            <person name="Jogler M."/>
            <person name="Boedeker C."/>
            <person name="Pinto D."/>
            <person name="Vollmers J."/>
            <person name="Rivas-Marin E."/>
            <person name="Kohn T."/>
            <person name="Peeters S.H."/>
            <person name="Heuer A."/>
            <person name="Rast P."/>
            <person name="Oberbeckmann S."/>
            <person name="Bunk B."/>
            <person name="Jeske O."/>
            <person name="Meyerdierks A."/>
            <person name="Storesund J.E."/>
            <person name="Kallscheuer N."/>
            <person name="Luecker S."/>
            <person name="Lage O.M."/>
            <person name="Pohl T."/>
            <person name="Merkel B.J."/>
            <person name="Hornburger P."/>
            <person name="Mueller R.-W."/>
            <person name="Bruemmer F."/>
            <person name="Labrenz M."/>
            <person name="Spormann A.M."/>
            <person name="Op den Camp H."/>
            <person name="Overmann J."/>
            <person name="Amann R."/>
            <person name="Jetten M.S.M."/>
            <person name="Mascher T."/>
            <person name="Medema M.H."/>
            <person name="Devos D.P."/>
            <person name="Kaster A.-K."/>
            <person name="Ovreas L."/>
            <person name="Rohde M."/>
            <person name="Galperin M.Y."/>
            <person name="Jogler C."/>
        </authorList>
    </citation>
    <scope>NUCLEOTIDE SEQUENCE [LARGE SCALE GENOMIC DNA]</scope>
    <source>
        <strain evidence="3 4">Pan181</strain>
    </source>
</reference>
<dbReference type="AlphaFoldDB" id="A0A518AVK9"/>
<feature type="chain" id="PRO_5021757901" evidence="2">
    <location>
        <begin position="23"/>
        <end position="495"/>
    </location>
</feature>
<gene>
    <name evidence="3" type="ORF">Pan181_49830</name>
</gene>
<dbReference type="InterPro" id="IPR010870">
    <property type="entry name" value="Porin_O/P"/>
</dbReference>
<dbReference type="Pfam" id="PF07396">
    <property type="entry name" value="Porin_O_P"/>
    <property type="match status" value="1"/>
</dbReference>
<proteinExistence type="predicted"/>
<protein>
    <submittedName>
        <fullName evidence="3">Phosphate-selective porin O and P</fullName>
    </submittedName>
</protein>
<keyword evidence="1" id="KW-0175">Coiled coil</keyword>
<feature type="coiled-coil region" evidence="1">
    <location>
        <begin position="31"/>
        <end position="58"/>
    </location>
</feature>
<accession>A0A518AVK9</accession>
<dbReference type="OrthoDB" id="9760167at2"/>
<evidence type="ECO:0000313" key="3">
    <source>
        <dbReference type="EMBL" id="QDU58743.1"/>
    </source>
</evidence>
<keyword evidence="2" id="KW-0732">Signal</keyword>
<dbReference type="Gene3D" id="2.40.160.10">
    <property type="entry name" value="Porin"/>
    <property type="match status" value="1"/>
</dbReference>
<evidence type="ECO:0000256" key="1">
    <source>
        <dbReference type="SAM" id="Coils"/>
    </source>
</evidence>
<dbReference type="RefSeq" id="WP_145251144.1">
    <property type="nucleotide sequence ID" value="NZ_CP036278.1"/>
</dbReference>
<evidence type="ECO:0000256" key="2">
    <source>
        <dbReference type="SAM" id="SignalP"/>
    </source>
</evidence>
<dbReference type="EMBL" id="CP036278">
    <property type="protein sequence ID" value="QDU58743.1"/>
    <property type="molecule type" value="Genomic_DNA"/>
</dbReference>
<dbReference type="InterPro" id="IPR023614">
    <property type="entry name" value="Porin_dom_sf"/>
</dbReference>
<feature type="signal peptide" evidence="2">
    <location>
        <begin position="1"/>
        <end position="22"/>
    </location>
</feature>
<keyword evidence="4" id="KW-1185">Reference proteome</keyword>
<organism evidence="3 4">
    <name type="scientific">Aeoliella mucimassa</name>
    <dbReference type="NCBI Taxonomy" id="2527972"/>
    <lineage>
        <taxon>Bacteria</taxon>
        <taxon>Pseudomonadati</taxon>
        <taxon>Planctomycetota</taxon>
        <taxon>Planctomycetia</taxon>
        <taxon>Pirellulales</taxon>
        <taxon>Lacipirellulaceae</taxon>
        <taxon>Aeoliella</taxon>
    </lineage>
</organism>
<dbReference type="Proteomes" id="UP000315750">
    <property type="component" value="Chromosome"/>
</dbReference>